<dbReference type="InterPro" id="IPR036864">
    <property type="entry name" value="Zn2-C6_fun-type_DNA-bd_sf"/>
</dbReference>
<evidence type="ECO:0000256" key="2">
    <source>
        <dbReference type="ARBA" id="ARBA00023242"/>
    </source>
</evidence>
<dbReference type="SMART" id="SM00066">
    <property type="entry name" value="GAL4"/>
    <property type="match status" value="1"/>
</dbReference>
<dbReference type="GeneID" id="28855308"/>
<dbReference type="GO" id="GO:0008270">
    <property type="term" value="F:zinc ion binding"/>
    <property type="evidence" value="ECO:0007669"/>
    <property type="project" value="InterPro"/>
</dbReference>
<dbReference type="PANTHER" id="PTHR37534:SF41">
    <property type="entry name" value="SFGA"/>
    <property type="match status" value="1"/>
</dbReference>
<comment type="caution">
    <text evidence="5">The sequence shown here is derived from an EMBL/GenBank/DDBJ whole genome shotgun (WGS) entry which is preliminary data.</text>
</comment>
<organism evidence="5 6">
    <name type="scientific">Pochonia chlamydosporia 170</name>
    <dbReference type="NCBI Taxonomy" id="1380566"/>
    <lineage>
        <taxon>Eukaryota</taxon>
        <taxon>Fungi</taxon>
        <taxon>Dikarya</taxon>
        <taxon>Ascomycota</taxon>
        <taxon>Pezizomycotina</taxon>
        <taxon>Sordariomycetes</taxon>
        <taxon>Hypocreomycetidae</taxon>
        <taxon>Hypocreales</taxon>
        <taxon>Clavicipitaceae</taxon>
        <taxon>Pochonia</taxon>
    </lineage>
</organism>
<feature type="domain" description="Zn(2)-C6 fungal-type" evidence="4">
    <location>
        <begin position="13"/>
        <end position="43"/>
    </location>
</feature>
<dbReference type="RefSeq" id="XP_018137630.1">
    <property type="nucleotide sequence ID" value="XM_018291314.1"/>
</dbReference>
<evidence type="ECO:0000313" key="6">
    <source>
        <dbReference type="Proteomes" id="UP000078397"/>
    </source>
</evidence>
<dbReference type="Proteomes" id="UP000078397">
    <property type="component" value="Unassembled WGS sequence"/>
</dbReference>
<dbReference type="AlphaFoldDB" id="A0A179F2H2"/>
<dbReference type="SUPFAM" id="SSF57701">
    <property type="entry name" value="Zn2/Cys6 DNA-binding domain"/>
    <property type="match status" value="1"/>
</dbReference>
<dbReference type="GO" id="GO:0000976">
    <property type="term" value="F:transcription cis-regulatory region binding"/>
    <property type="evidence" value="ECO:0007669"/>
    <property type="project" value="TreeGrafter"/>
</dbReference>
<dbReference type="PROSITE" id="PS50048">
    <property type="entry name" value="ZN2_CY6_FUNGAL_2"/>
    <property type="match status" value="1"/>
</dbReference>
<dbReference type="PROSITE" id="PS00463">
    <property type="entry name" value="ZN2_CY6_FUNGAL_1"/>
    <property type="match status" value="1"/>
</dbReference>
<feature type="region of interest" description="Disordered" evidence="3">
    <location>
        <begin position="52"/>
        <end position="71"/>
    </location>
</feature>
<evidence type="ECO:0000256" key="3">
    <source>
        <dbReference type="SAM" id="MobiDB-lite"/>
    </source>
</evidence>
<dbReference type="EMBL" id="LSBJ02000002">
    <property type="protein sequence ID" value="OAQ59637.1"/>
    <property type="molecule type" value="Genomic_DNA"/>
</dbReference>
<proteinExistence type="predicted"/>
<dbReference type="GO" id="GO:0045944">
    <property type="term" value="P:positive regulation of transcription by RNA polymerase II"/>
    <property type="evidence" value="ECO:0007669"/>
    <property type="project" value="TreeGrafter"/>
</dbReference>
<comment type="subcellular location">
    <subcellularLocation>
        <location evidence="1">Nucleus</location>
    </subcellularLocation>
</comment>
<dbReference type="Gene3D" id="4.10.240.10">
    <property type="entry name" value="Zn(2)-C6 fungal-type DNA-binding domain"/>
    <property type="match status" value="1"/>
</dbReference>
<dbReference type="InterPro" id="IPR021858">
    <property type="entry name" value="Fun_TF"/>
</dbReference>
<dbReference type="InterPro" id="IPR001138">
    <property type="entry name" value="Zn2Cys6_DnaBD"/>
</dbReference>
<name>A0A179F2H2_METCM</name>
<dbReference type="CDD" id="cd00067">
    <property type="entry name" value="GAL4"/>
    <property type="match status" value="1"/>
</dbReference>
<sequence>MKQRRWHRRVFTGCANCRRRHVKCDEQTPVCANCTRLGQHCSFDLKFVFSKPPKPKAPQRRCRPAGERPDGDTIQSVLDYAIESYVDTTTDLTLDLHALEDQTQPEYQESHNSFGLERSQPTSSQLATISMPTLPELVQTSVASPLNSNQSRYYQHFLFTVSTYLIIWDTPSNSNPYRMLPSLVSSSGLLQNTMEALGAMHLSSLPQTQDRQVHRNEAINIYTNVVTNLREALSSQRAQPDLELLATCLLLCMFENMSATDASWKVHLLGAGQTLQRMYSPRTGLPYGCGSGGQAAEDMPSLRRFLVSLMSYLDIAASCATGEDPIIPGDYWETLGGGWEYNLGVPTFATVRRPVDRAMAQIRSSWSRIMSIQTDISKFAKAQRSGLEKRQREMIQGDLTYRIRNWHDSAPGVFLQLEYLDNIPSDATDEETEALTAAACVYCYALGCAVYLDRVANRRVGSAAFDMEIKATVDRMMTLIVNFSSGVNQLAMLWPLLTAGIATVDTHQQDLCRSWLGNMTGFGFKHVFRVLDTLEYAWRHMKRYGEVNYEVFDALISSNLVP</sequence>
<dbReference type="Pfam" id="PF00172">
    <property type="entry name" value="Zn_clus"/>
    <property type="match status" value="1"/>
</dbReference>
<reference evidence="5 6" key="1">
    <citation type="journal article" date="2016" name="PLoS Pathog.">
        <title>Biosynthesis of antibiotic leucinostatins in bio-control fungus Purpureocillium lilacinum and their inhibition on phytophthora revealed by genome mining.</title>
        <authorList>
            <person name="Wang G."/>
            <person name="Liu Z."/>
            <person name="Lin R."/>
            <person name="Li E."/>
            <person name="Mao Z."/>
            <person name="Ling J."/>
            <person name="Yang Y."/>
            <person name="Yin W.B."/>
            <person name="Xie B."/>
        </authorList>
    </citation>
    <scope>NUCLEOTIDE SEQUENCE [LARGE SCALE GENOMIC DNA]</scope>
    <source>
        <strain evidence="5">170</strain>
    </source>
</reference>
<evidence type="ECO:0000259" key="4">
    <source>
        <dbReference type="PROSITE" id="PS50048"/>
    </source>
</evidence>
<protein>
    <submittedName>
        <fullName evidence="5">C6 transcription factor</fullName>
    </submittedName>
</protein>
<evidence type="ECO:0000313" key="5">
    <source>
        <dbReference type="EMBL" id="OAQ59637.1"/>
    </source>
</evidence>
<dbReference type="GO" id="GO:0005634">
    <property type="term" value="C:nucleus"/>
    <property type="evidence" value="ECO:0007669"/>
    <property type="project" value="UniProtKB-SubCell"/>
</dbReference>
<dbReference type="PANTHER" id="PTHR37534">
    <property type="entry name" value="TRANSCRIPTIONAL ACTIVATOR PROTEIN UGA3"/>
    <property type="match status" value="1"/>
</dbReference>
<dbReference type="OrthoDB" id="5386330at2759"/>
<keyword evidence="6" id="KW-1185">Reference proteome</keyword>
<evidence type="ECO:0000256" key="1">
    <source>
        <dbReference type="ARBA" id="ARBA00004123"/>
    </source>
</evidence>
<keyword evidence="2" id="KW-0539">Nucleus</keyword>
<feature type="compositionally biased region" description="Basic residues" evidence="3">
    <location>
        <begin position="53"/>
        <end position="63"/>
    </location>
</feature>
<gene>
    <name evidence="5" type="ORF">VFPPC_13539</name>
</gene>
<accession>A0A179F2H2</accession>
<dbReference type="KEGG" id="pchm:VFPPC_13539"/>
<dbReference type="GO" id="GO:0000981">
    <property type="term" value="F:DNA-binding transcription factor activity, RNA polymerase II-specific"/>
    <property type="evidence" value="ECO:0007669"/>
    <property type="project" value="InterPro"/>
</dbReference>
<dbReference type="Pfam" id="PF11951">
    <property type="entry name" value="Fungal_trans_2"/>
    <property type="match status" value="1"/>
</dbReference>